<gene>
    <name evidence="2" type="ORF">BQ2448_4320</name>
</gene>
<dbReference type="STRING" id="269621.A0A238FL90"/>
<feature type="region of interest" description="Disordered" evidence="1">
    <location>
        <begin position="489"/>
        <end position="514"/>
    </location>
</feature>
<dbReference type="Pfam" id="PF17104">
    <property type="entry name" value="YBL010C_LAA2"/>
    <property type="match status" value="1"/>
</dbReference>
<feature type="compositionally biased region" description="Acidic residues" evidence="1">
    <location>
        <begin position="207"/>
        <end position="229"/>
    </location>
</feature>
<feature type="region of interest" description="Disordered" evidence="1">
    <location>
        <begin position="365"/>
        <end position="404"/>
    </location>
</feature>
<feature type="compositionally biased region" description="Acidic residues" evidence="1">
    <location>
        <begin position="73"/>
        <end position="93"/>
    </location>
</feature>
<dbReference type="AlphaFoldDB" id="A0A238FL90"/>
<feature type="compositionally biased region" description="Basic and acidic residues" evidence="1">
    <location>
        <begin position="61"/>
        <end position="72"/>
    </location>
</feature>
<feature type="compositionally biased region" description="Low complexity" evidence="1">
    <location>
        <begin position="94"/>
        <end position="110"/>
    </location>
</feature>
<protein>
    <submittedName>
        <fullName evidence="2">BQ2448_4320 protein</fullName>
    </submittedName>
</protein>
<feature type="compositionally biased region" description="Polar residues" evidence="1">
    <location>
        <begin position="37"/>
        <end position="47"/>
    </location>
</feature>
<name>A0A238FL90_9BASI</name>
<feature type="compositionally biased region" description="Acidic residues" evidence="1">
    <location>
        <begin position="171"/>
        <end position="181"/>
    </location>
</feature>
<dbReference type="Proteomes" id="UP000198372">
    <property type="component" value="Unassembled WGS sequence"/>
</dbReference>
<keyword evidence="3" id="KW-1185">Reference proteome</keyword>
<dbReference type="PANTHER" id="PTHR38698:SF1">
    <property type="entry name" value="FUNGAL PROTEIN"/>
    <property type="match status" value="1"/>
</dbReference>
<reference evidence="3" key="1">
    <citation type="submission" date="2016-09" db="EMBL/GenBank/DDBJ databases">
        <authorList>
            <person name="Jeantristanb JTB J.-T."/>
            <person name="Ricardo R."/>
        </authorList>
    </citation>
    <scope>NUCLEOTIDE SEQUENCE [LARGE SCALE GENOMIC DNA]</scope>
</reference>
<feature type="region of interest" description="Disordered" evidence="1">
    <location>
        <begin position="1"/>
        <end position="244"/>
    </location>
</feature>
<proteinExistence type="predicted"/>
<feature type="compositionally biased region" description="Polar residues" evidence="1">
    <location>
        <begin position="366"/>
        <end position="398"/>
    </location>
</feature>
<dbReference type="PANTHER" id="PTHR38698">
    <property type="entry name" value="EXPRESSED PROTEIN"/>
    <property type="match status" value="1"/>
</dbReference>
<sequence>MDDNPWGVPTTPSPRSNRNDVDPIQILRLSVGDGSNEPLTSAMTSSPHWDASRSPSLLVKEQGHDVEQKQEPEQEQDEKEEDAEEEVSDEQTVEEATPAPSTEPETSSTHEANDDDDDSEPAHDDDKDKDDKDKDKDKASERFSSPPPPPAAAMVQSPSTPLVLPPMEEGPPMDDFDDDESGPTPATPVPELGHDFDDFGEAVAAGGDDDDDFGDFGDFDQTTEGDTDGFEGFGEPPTFTEASVRPSAHDASSSFAAFQSTGHPPLLLDLTDPSKSAIAEQLQQFFEGIYPGAQNVVSDEPERQVEGVSQVLASESTRTLLADLLSLPALKPLDWRRSRIRREHLIVLGVPINLDDTAPVKLASLTLPSQRSKSPHTTRSPTSALSAGGSISRSTSPFTERERARAQHYQAPILDRRLAESLLALKEDDLLGMSLASLQTKLREMERVTEDASAALTHALVSRDKESSDAETYNGMIQDLVAAAAKTKTTSAVGGRSSPALRTASGRWGRSAVK</sequence>
<evidence type="ECO:0000313" key="3">
    <source>
        <dbReference type="Proteomes" id="UP000198372"/>
    </source>
</evidence>
<dbReference type="EMBL" id="FMSP01000009">
    <property type="protein sequence ID" value="SCV72783.1"/>
    <property type="molecule type" value="Genomic_DNA"/>
</dbReference>
<evidence type="ECO:0000256" key="1">
    <source>
        <dbReference type="SAM" id="MobiDB-lite"/>
    </source>
</evidence>
<dbReference type="InterPro" id="IPR031355">
    <property type="entry name" value="YBL010C/LAA2-like"/>
</dbReference>
<dbReference type="OrthoDB" id="5378975at2759"/>
<feature type="compositionally biased region" description="Basic and acidic residues" evidence="1">
    <location>
        <begin position="120"/>
        <end position="141"/>
    </location>
</feature>
<evidence type="ECO:0000313" key="2">
    <source>
        <dbReference type="EMBL" id="SCV72783.1"/>
    </source>
</evidence>
<accession>A0A238FL90</accession>
<organism evidence="2 3">
    <name type="scientific">Microbotryum intermedium</name>
    <dbReference type="NCBI Taxonomy" id="269621"/>
    <lineage>
        <taxon>Eukaryota</taxon>
        <taxon>Fungi</taxon>
        <taxon>Dikarya</taxon>
        <taxon>Basidiomycota</taxon>
        <taxon>Pucciniomycotina</taxon>
        <taxon>Microbotryomycetes</taxon>
        <taxon>Microbotryales</taxon>
        <taxon>Microbotryaceae</taxon>
        <taxon>Microbotryum</taxon>
    </lineage>
</organism>